<keyword evidence="2" id="KW-1185">Reference proteome</keyword>
<sequence>PRRIQTKAIITYTIFNLGRNPLKDQNHPRQARRIYYHLGLQEEKKTKKSLKLNPKFIHFL</sequence>
<gene>
    <name evidence="1" type="ORF">GIB67_014394</name>
</gene>
<organism evidence="1 2">
    <name type="scientific">Kingdonia uniflora</name>
    <dbReference type="NCBI Taxonomy" id="39325"/>
    <lineage>
        <taxon>Eukaryota</taxon>
        <taxon>Viridiplantae</taxon>
        <taxon>Streptophyta</taxon>
        <taxon>Embryophyta</taxon>
        <taxon>Tracheophyta</taxon>
        <taxon>Spermatophyta</taxon>
        <taxon>Magnoliopsida</taxon>
        <taxon>Ranunculales</taxon>
        <taxon>Circaeasteraceae</taxon>
        <taxon>Kingdonia</taxon>
    </lineage>
</organism>
<proteinExistence type="predicted"/>
<evidence type="ECO:0000313" key="2">
    <source>
        <dbReference type="Proteomes" id="UP000541444"/>
    </source>
</evidence>
<dbReference type="Proteomes" id="UP000541444">
    <property type="component" value="Unassembled WGS sequence"/>
</dbReference>
<feature type="non-terminal residue" evidence="1">
    <location>
        <position position="60"/>
    </location>
</feature>
<name>A0A7J7LZ18_9MAGN</name>
<dbReference type="AlphaFoldDB" id="A0A7J7LZ18"/>
<accession>A0A7J7LZ18</accession>
<protein>
    <submittedName>
        <fullName evidence="1">Uncharacterized protein</fullName>
    </submittedName>
</protein>
<dbReference type="EMBL" id="JACGCM010001872">
    <property type="protein sequence ID" value="KAF6147814.1"/>
    <property type="molecule type" value="Genomic_DNA"/>
</dbReference>
<feature type="non-terminal residue" evidence="1">
    <location>
        <position position="1"/>
    </location>
</feature>
<comment type="caution">
    <text evidence="1">The sequence shown here is derived from an EMBL/GenBank/DDBJ whole genome shotgun (WGS) entry which is preliminary data.</text>
</comment>
<evidence type="ECO:0000313" key="1">
    <source>
        <dbReference type="EMBL" id="KAF6147814.1"/>
    </source>
</evidence>
<reference evidence="1 2" key="1">
    <citation type="journal article" date="2020" name="IScience">
        <title>Genome Sequencing of the Endangered Kingdonia uniflora (Circaeasteraceae, Ranunculales) Reveals Potential Mechanisms of Evolutionary Specialization.</title>
        <authorList>
            <person name="Sun Y."/>
            <person name="Deng T."/>
            <person name="Zhang A."/>
            <person name="Moore M.J."/>
            <person name="Landis J.B."/>
            <person name="Lin N."/>
            <person name="Zhang H."/>
            <person name="Zhang X."/>
            <person name="Huang J."/>
            <person name="Zhang X."/>
            <person name="Sun H."/>
            <person name="Wang H."/>
        </authorList>
    </citation>
    <scope>NUCLEOTIDE SEQUENCE [LARGE SCALE GENOMIC DNA]</scope>
    <source>
        <strain evidence="1">TB1705</strain>
        <tissue evidence="1">Leaf</tissue>
    </source>
</reference>